<feature type="domain" description="PASTA" evidence="2">
    <location>
        <begin position="192"/>
        <end position="261"/>
    </location>
</feature>
<dbReference type="PROSITE" id="PS51178">
    <property type="entry name" value="PASTA"/>
    <property type="match status" value="2"/>
</dbReference>
<evidence type="ECO:0000256" key="1">
    <source>
        <dbReference type="SAM" id="Phobius"/>
    </source>
</evidence>
<dbReference type="RefSeq" id="WP_346822177.1">
    <property type="nucleotide sequence ID" value="NZ_JBDKWZ010000008.1"/>
</dbReference>
<dbReference type="Gene3D" id="3.30.10.20">
    <property type="match status" value="3"/>
</dbReference>
<dbReference type="AlphaFoldDB" id="A0AAW9RWX3"/>
<dbReference type="InterPro" id="IPR005543">
    <property type="entry name" value="PASTA_dom"/>
</dbReference>
<keyword evidence="4" id="KW-1185">Reference proteome</keyword>
<comment type="caution">
    <text evidence="3">The sequence shown here is derived from an EMBL/GenBank/DDBJ whole genome shotgun (WGS) entry which is preliminary data.</text>
</comment>
<dbReference type="Proteomes" id="UP001403385">
    <property type="component" value="Unassembled WGS sequence"/>
</dbReference>
<evidence type="ECO:0000313" key="4">
    <source>
        <dbReference type="Proteomes" id="UP001403385"/>
    </source>
</evidence>
<evidence type="ECO:0000313" key="3">
    <source>
        <dbReference type="EMBL" id="MEN7549402.1"/>
    </source>
</evidence>
<accession>A0AAW9RWX3</accession>
<evidence type="ECO:0000259" key="2">
    <source>
        <dbReference type="PROSITE" id="PS51178"/>
    </source>
</evidence>
<reference evidence="3 4" key="1">
    <citation type="submission" date="2024-04" db="EMBL/GenBank/DDBJ databases">
        <title>Novel genus in family Flammeovirgaceae.</title>
        <authorList>
            <person name="Nguyen T.H."/>
            <person name="Vuong T.Q."/>
            <person name="Le H."/>
            <person name="Kim S.-G."/>
        </authorList>
    </citation>
    <scope>NUCLEOTIDE SEQUENCE [LARGE SCALE GENOMIC DNA]</scope>
    <source>
        <strain evidence="3 4">JCM 23209</strain>
    </source>
</reference>
<feature type="domain" description="PASTA" evidence="2">
    <location>
        <begin position="43"/>
        <end position="112"/>
    </location>
</feature>
<sequence>MLNFFKQNTPVALVLNIVLVLGLGFGGITLFYYVYLPAATDHGETITVPNLSGLQLDEVERVLMEKELRYEIYDSSASNFTSEFPPMTVLKQNPLPDAKVKLNRKIYLTVNPTSPPIIRIPDIVDGSMKNAQILLKSYGLEVGKIEYVDAPFTNTIEAVRFRGKEYKKEEIKEGISVPKGAKVDLLVRNGLGRSEMSIPDLKGMPLDEAEQLLAGMGLVLGNVEYEETEDAVEGTIIRQSPEANERLRIRVGSTVDLWVSGYFPDEDKIKAQAQENEE</sequence>
<dbReference type="Pfam" id="PF03793">
    <property type="entry name" value="PASTA"/>
    <property type="match status" value="2"/>
</dbReference>
<dbReference type="EMBL" id="JBDKWZ010000008">
    <property type="protein sequence ID" value="MEN7549402.1"/>
    <property type="molecule type" value="Genomic_DNA"/>
</dbReference>
<proteinExistence type="predicted"/>
<dbReference type="CDD" id="cd06577">
    <property type="entry name" value="PASTA_pknB"/>
    <property type="match status" value="2"/>
</dbReference>
<name>A0AAW9RWX3_9BACT</name>
<dbReference type="SMART" id="SM00740">
    <property type="entry name" value="PASTA"/>
    <property type="match status" value="3"/>
</dbReference>
<keyword evidence="1" id="KW-1133">Transmembrane helix</keyword>
<keyword evidence="1" id="KW-0472">Membrane</keyword>
<gene>
    <name evidence="3" type="ORF">AAG747_15870</name>
</gene>
<keyword evidence="1" id="KW-0812">Transmembrane</keyword>
<organism evidence="3 4">
    <name type="scientific">Rapidithrix thailandica</name>
    <dbReference type="NCBI Taxonomy" id="413964"/>
    <lineage>
        <taxon>Bacteria</taxon>
        <taxon>Pseudomonadati</taxon>
        <taxon>Bacteroidota</taxon>
        <taxon>Cytophagia</taxon>
        <taxon>Cytophagales</taxon>
        <taxon>Flammeovirgaceae</taxon>
        <taxon>Rapidithrix</taxon>
    </lineage>
</organism>
<feature type="transmembrane region" description="Helical" evidence="1">
    <location>
        <begin position="12"/>
        <end position="35"/>
    </location>
</feature>
<protein>
    <submittedName>
        <fullName evidence="3">PASTA domain-containing protein</fullName>
    </submittedName>
</protein>